<feature type="region of interest" description="Disordered" evidence="3">
    <location>
        <begin position="852"/>
        <end position="882"/>
    </location>
</feature>
<feature type="compositionally biased region" description="Polar residues" evidence="3">
    <location>
        <begin position="299"/>
        <end position="368"/>
    </location>
</feature>
<feature type="compositionally biased region" description="Polar residues" evidence="3">
    <location>
        <begin position="1374"/>
        <end position="1388"/>
    </location>
</feature>
<evidence type="ECO:0000313" key="5">
    <source>
        <dbReference type="Proteomes" id="UP001558652"/>
    </source>
</evidence>
<dbReference type="InterPro" id="IPR051500">
    <property type="entry name" value="cTAGE_MIA/OTOR"/>
</dbReference>
<feature type="region of interest" description="Disordered" evidence="3">
    <location>
        <begin position="79"/>
        <end position="103"/>
    </location>
</feature>
<feature type="region of interest" description="Disordered" evidence="3">
    <location>
        <begin position="1"/>
        <end position="36"/>
    </location>
</feature>
<feature type="region of interest" description="Disordered" evidence="3">
    <location>
        <begin position="191"/>
        <end position="393"/>
    </location>
</feature>
<feature type="coiled-coil region" evidence="2">
    <location>
        <begin position="1202"/>
        <end position="1264"/>
    </location>
</feature>
<feature type="compositionally biased region" description="Polar residues" evidence="3">
    <location>
        <begin position="531"/>
        <end position="553"/>
    </location>
</feature>
<feature type="region of interest" description="Disordered" evidence="3">
    <location>
        <begin position="1374"/>
        <end position="1461"/>
    </location>
</feature>
<dbReference type="EMBL" id="JBFDAA010000014">
    <property type="protein sequence ID" value="KAL1122159.1"/>
    <property type="molecule type" value="Genomic_DNA"/>
</dbReference>
<evidence type="ECO:0000256" key="3">
    <source>
        <dbReference type="SAM" id="MobiDB-lite"/>
    </source>
</evidence>
<feature type="compositionally biased region" description="Polar residues" evidence="3">
    <location>
        <begin position="191"/>
        <end position="205"/>
    </location>
</feature>
<keyword evidence="5" id="KW-1185">Reference proteome</keyword>
<feature type="compositionally biased region" description="Pro residues" evidence="3">
    <location>
        <begin position="1428"/>
        <end position="1457"/>
    </location>
</feature>
<keyword evidence="1 2" id="KW-0175">Coiled coil</keyword>
<feature type="compositionally biased region" description="Polar residues" evidence="3">
    <location>
        <begin position="620"/>
        <end position="674"/>
    </location>
</feature>
<feature type="coiled-coil region" evidence="2">
    <location>
        <begin position="984"/>
        <end position="1046"/>
    </location>
</feature>
<evidence type="ECO:0000313" key="4">
    <source>
        <dbReference type="EMBL" id="KAL1122159.1"/>
    </source>
</evidence>
<feature type="compositionally biased region" description="Pro residues" evidence="3">
    <location>
        <begin position="1410"/>
        <end position="1420"/>
    </location>
</feature>
<dbReference type="Proteomes" id="UP001558652">
    <property type="component" value="Unassembled WGS sequence"/>
</dbReference>
<feature type="compositionally biased region" description="Polar residues" evidence="3">
    <location>
        <begin position="578"/>
        <end position="612"/>
    </location>
</feature>
<name>A0ABD0YSJ7_9HEMI</name>
<feature type="region of interest" description="Disordered" evidence="3">
    <location>
        <begin position="435"/>
        <end position="493"/>
    </location>
</feature>
<protein>
    <recommendedName>
        <fullName evidence="6">Transport and Golgi organization protein 1</fullName>
    </recommendedName>
</protein>
<dbReference type="PANTHER" id="PTHR23158:SF33">
    <property type="entry name" value="TRANSPORT AND GOLGI ORGANIZATION PROTEIN 1"/>
    <property type="match status" value="1"/>
</dbReference>
<sequence>MAPKRRNMFYKNKNQETTEVVSHQSHSHSAHRKVEKLTAEASLRESSMSLGDSAEMDGHNISPRNTAFVTTREIMESSNPYSGTVREVNSPSSGDGPTTKSGYAPYNILRERYIKKSRDKLVLVSMKKETFLEEGGDGPHKTDSPRPPSEMNHQEGHGTFTKEVGESTDGYSQSSYDANDVNVTATDTIPSNVTIGNLEDSNSTKADIKVDENSRSGESSPVHSGSNVFNETETSTQVIEGRGTSTKRVGESTEGSSQSSYDASDVNNATTDTIPTNDTIANQESLNSAEAGVDENLGTGDSSVGPTGSDKSGTSTQVIEGRGTSTKGVGESTEGSFQSSYDASDVNNATTDTIPSNDTIANQESLNSAEAGVDENLGTGDSSVGPTGSDKTETSTQVIDFVPSNGGHVVRNDTFVSDPSSNVTSTFERANVTKPEGSAIVESAPHVSVDGSEVNTGNNSTEEKLQVDIKTQDVDNTNLSMDSTSKSQTSEPNKMDLIQNQSLEESNASPMPPTQISGISESAAQAPVPSPFQSRSVNAHSDGISKQEQNVVSSREDPDLVSNVTSSSDIMGSREDTSLNAMDDQQNSQIEQNTQPPSDQQGGLTDMGQNLLPSEDSTKGSDNVSGISNQGQDITQKNTVVNQPISSENVGIPGSNKTQNPQNPISDHSFSTDTPGPVEGDSSHSQNIAQSPDYPGSNKHPGHEDAERFVKQNENTGKFYQSESVKAEDSTTVPPHDPSSVSSSYGNQYATGKPTIPSASQFYKSNAKEPHYYPGTEDDTKPSRYTDDDYAADDDVYEGSFDISPKGPSLEGSSPLGSIESSNWFSSISSFIGVCKELFSSSEVPISVQDLKGELPDSGVGHSTDESLEKRSTGDRATYPTTADEMYESGHCEKEEDMCNTAKEFSPIAEQLESDVPGFSEKLAFNAGVENLSLHSIMTLVLTAVVVLLFSLGYYYIEYSRRDGSLVGKINALESELFLSKKEQATAEDQLSKANEEIASFSSEITKRNTCIAKLQEELKEAKDKQTSLEETVSHQEKEIETLMENTEEMHRLLSDAISDEDRSHLLLSNIGELKESLAARLAENISLTEQLDMKNREIQLLHMDVKTSTDKQHELEQKLSTAFSDVDDRVLKATEPLKEQVIKLEQSIAEKTSDCARLESELLQARNKCETLVARCETVERGLREAHNVRSNEALAKWTEATQVRTNLSKMEAKLQEMDRELHDSVETRNRLEGRLNDMRVEMVALNEKYETAEKEKIEALTQLQVLSNYFREKETQLQEELGLKEAQWLKKQSEGDTIYEQMRALREENMNYRTQNEMLKKEIIEQETAFKKQIADEELKARENWVTLRQTERRLKEVQTEAAQLRSRFTALASSATHSGDGQLSPNGLEPNGDSPYAPSGGAVSPPFMLPPPPPIPMGFPRDFVPLPPQGGPHPPLGQDGPPPPLPPPGRPPPLGRISSPPLVVPVGFTPPPPLLPYELFPARLPPQSLHQTGGGMSPPPLLPHHVHKPQPKREQKGTLTTHAHQHNGYNVGGGYSTLLCAVLLAPGTLNCTVRLVVLFHPNHQVEDPVDIKSIGIICCWV</sequence>
<feature type="region of interest" description="Disordered" evidence="3">
    <location>
        <begin position="719"/>
        <end position="815"/>
    </location>
</feature>
<evidence type="ECO:0000256" key="2">
    <source>
        <dbReference type="SAM" id="Coils"/>
    </source>
</evidence>
<feature type="compositionally biased region" description="Basic and acidic residues" evidence="3">
    <location>
        <begin position="132"/>
        <end position="144"/>
    </location>
</feature>
<accession>A0ABD0YSJ7</accession>
<feature type="compositionally biased region" description="Polar residues" evidence="3">
    <location>
        <begin position="216"/>
        <end position="288"/>
    </location>
</feature>
<organism evidence="4 5">
    <name type="scientific">Ranatra chinensis</name>
    <dbReference type="NCBI Taxonomy" id="642074"/>
    <lineage>
        <taxon>Eukaryota</taxon>
        <taxon>Metazoa</taxon>
        <taxon>Ecdysozoa</taxon>
        <taxon>Arthropoda</taxon>
        <taxon>Hexapoda</taxon>
        <taxon>Insecta</taxon>
        <taxon>Pterygota</taxon>
        <taxon>Neoptera</taxon>
        <taxon>Paraneoptera</taxon>
        <taxon>Hemiptera</taxon>
        <taxon>Heteroptera</taxon>
        <taxon>Panheteroptera</taxon>
        <taxon>Nepomorpha</taxon>
        <taxon>Nepidae</taxon>
        <taxon>Ranatrinae</taxon>
        <taxon>Ranatra</taxon>
    </lineage>
</organism>
<feature type="compositionally biased region" description="Low complexity" evidence="3">
    <location>
        <begin position="730"/>
        <end position="744"/>
    </location>
</feature>
<feature type="compositionally biased region" description="Basic residues" evidence="3">
    <location>
        <begin position="25"/>
        <end position="34"/>
    </location>
</feature>
<feature type="compositionally biased region" description="Basic and acidic residues" evidence="3">
    <location>
        <begin position="461"/>
        <end position="473"/>
    </location>
</feature>
<feature type="compositionally biased region" description="Low complexity" evidence="3">
    <location>
        <begin position="804"/>
        <end position="815"/>
    </location>
</feature>
<feature type="coiled-coil region" evidence="2">
    <location>
        <begin position="1142"/>
        <end position="1176"/>
    </location>
</feature>
<evidence type="ECO:0008006" key="6">
    <source>
        <dbReference type="Google" id="ProtNLM"/>
    </source>
</evidence>
<feature type="region of interest" description="Disordered" evidence="3">
    <location>
        <begin position="505"/>
        <end position="704"/>
    </location>
</feature>
<feature type="region of interest" description="Disordered" evidence="3">
    <location>
        <begin position="132"/>
        <end position="177"/>
    </location>
</feature>
<feature type="compositionally biased region" description="Basic and acidic residues" evidence="3">
    <location>
        <begin position="206"/>
        <end position="215"/>
    </location>
</feature>
<feature type="compositionally biased region" description="Basic and acidic residues" evidence="3">
    <location>
        <begin position="863"/>
        <end position="874"/>
    </location>
</feature>
<proteinExistence type="predicted"/>
<feature type="compositionally biased region" description="Polar residues" evidence="3">
    <location>
        <begin position="474"/>
        <end position="493"/>
    </location>
</feature>
<gene>
    <name evidence="4" type="ORF">AAG570_003564</name>
</gene>
<feature type="compositionally biased region" description="Basic and acidic residues" evidence="3">
    <location>
        <begin position="778"/>
        <end position="787"/>
    </location>
</feature>
<feature type="compositionally biased region" description="Acidic residues" evidence="3">
    <location>
        <begin position="788"/>
        <end position="797"/>
    </location>
</feature>
<reference evidence="4 5" key="1">
    <citation type="submission" date="2024-07" db="EMBL/GenBank/DDBJ databases">
        <title>Chromosome-level genome assembly of the water stick insect Ranatra chinensis (Heteroptera: Nepidae).</title>
        <authorList>
            <person name="Liu X."/>
        </authorList>
    </citation>
    <scope>NUCLEOTIDE SEQUENCE [LARGE SCALE GENOMIC DNA]</scope>
    <source>
        <strain evidence="4">Cailab_2021Rc</strain>
        <tissue evidence="4">Muscle</tissue>
    </source>
</reference>
<comment type="caution">
    <text evidence="4">The sequence shown here is derived from an EMBL/GenBank/DDBJ whole genome shotgun (WGS) entry which is preliminary data.</text>
</comment>
<feature type="compositionally biased region" description="Polar residues" evidence="3">
    <location>
        <begin position="505"/>
        <end position="523"/>
    </location>
</feature>
<evidence type="ECO:0000256" key="1">
    <source>
        <dbReference type="ARBA" id="ARBA00023054"/>
    </source>
</evidence>
<feature type="compositionally biased region" description="Polar residues" evidence="3">
    <location>
        <begin position="79"/>
        <end position="101"/>
    </location>
</feature>
<dbReference type="PANTHER" id="PTHR23158">
    <property type="entry name" value="MELANOMA INHIBITORY ACTIVITY-RELATED"/>
    <property type="match status" value="1"/>
</dbReference>
<feature type="coiled-coil region" evidence="2">
    <location>
        <begin position="1304"/>
        <end position="1370"/>
    </location>
</feature>